<proteinExistence type="predicted"/>
<sequence>MSLDIVCLQCPTELNLILTISDDPGVWENPSSPTRC</sequence>
<evidence type="ECO:0000313" key="1">
    <source>
        <dbReference type="EMBL" id="QHS93088.1"/>
    </source>
</evidence>
<protein>
    <submittedName>
        <fullName evidence="1">Uncharacterized protein</fullName>
    </submittedName>
</protein>
<dbReference type="AlphaFoldDB" id="A0A6C0BNZ0"/>
<dbReference type="EMBL" id="MN739196">
    <property type="protein sequence ID" value="QHS93088.1"/>
    <property type="molecule type" value="Genomic_DNA"/>
</dbReference>
<accession>A0A6C0BNZ0</accession>
<reference evidence="1" key="1">
    <citation type="journal article" date="2020" name="Nature">
        <title>Giant virus diversity and host interactions through global metagenomics.</title>
        <authorList>
            <person name="Schulz F."/>
            <person name="Roux S."/>
            <person name="Paez-Espino D."/>
            <person name="Jungbluth S."/>
            <person name="Walsh D.A."/>
            <person name="Denef V.J."/>
            <person name="McMahon K.D."/>
            <person name="Konstantinidis K.T."/>
            <person name="Eloe-Fadrosh E.A."/>
            <person name="Kyrpides N.C."/>
            <person name="Woyke T."/>
        </authorList>
    </citation>
    <scope>NUCLEOTIDE SEQUENCE</scope>
    <source>
        <strain evidence="1">GVMAG-M-3300017651-5</strain>
    </source>
</reference>
<organism evidence="1">
    <name type="scientific">viral metagenome</name>
    <dbReference type="NCBI Taxonomy" id="1070528"/>
    <lineage>
        <taxon>unclassified sequences</taxon>
        <taxon>metagenomes</taxon>
        <taxon>organismal metagenomes</taxon>
    </lineage>
</organism>
<name>A0A6C0BNZ0_9ZZZZ</name>